<dbReference type="AlphaFoldDB" id="A0A9D1V148"/>
<sequence length="214" mass="23683">MAIFESTAFTRLRKSFGNLTTYRLRGLNILRGKVKDVRNPRTLEQRMQRARMKEAVRLSRGFSSALRLGFPARPVSETPFNAFVRMNMEAIAVTEELVVTPDFESILCASGSRKVPSATVSVMAESRTFSCTVVPETGDRPDAAADDGVYLVLYESAQNTCEVYPLGTRSMAEGVAEQDLPDNWEAANLHAYVFVLSASKRIASDSKYVTISHS</sequence>
<organism evidence="1 2">
    <name type="scientific">Candidatus Odoribacter faecigallinarum</name>
    <dbReference type="NCBI Taxonomy" id="2838706"/>
    <lineage>
        <taxon>Bacteria</taxon>
        <taxon>Pseudomonadati</taxon>
        <taxon>Bacteroidota</taxon>
        <taxon>Bacteroidia</taxon>
        <taxon>Bacteroidales</taxon>
        <taxon>Odoribacteraceae</taxon>
        <taxon>Odoribacter</taxon>
    </lineage>
</organism>
<dbReference type="Pfam" id="PF19781">
    <property type="entry name" value="DUF6266"/>
    <property type="match status" value="1"/>
</dbReference>
<comment type="caution">
    <text evidence="1">The sequence shown here is derived from an EMBL/GenBank/DDBJ whole genome shotgun (WGS) entry which is preliminary data.</text>
</comment>
<reference evidence="1" key="2">
    <citation type="submission" date="2021-04" db="EMBL/GenBank/DDBJ databases">
        <authorList>
            <person name="Gilroy R."/>
        </authorList>
    </citation>
    <scope>NUCLEOTIDE SEQUENCE</scope>
    <source>
        <strain evidence="1">23274</strain>
    </source>
</reference>
<dbReference type="EMBL" id="DXFT01000168">
    <property type="protein sequence ID" value="HIX04171.1"/>
    <property type="molecule type" value="Genomic_DNA"/>
</dbReference>
<accession>A0A9D1V148</accession>
<dbReference type="InterPro" id="IPR046233">
    <property type="entry name" value="DUF6266"/>
</dbReference>
<evidence type="ECO:0000313" key="1">
    <source>
        <dbReference type="EMBL" id="HIX04171.1"/>
    </source>
</evidence>
<evidence type="ECO:0000313" key="2">
    <source>
        <dbReference type="Proteomes" id="UP000824202"/>
    </source>
</evidence>
<dbReference type="Proteomes" id="UP000824202">
    <property type="component" value="Unassembled WGS sequence"/>
</dbReference>
<name>A0A9D1V148_9BACT</name>
<proteinExistence type="predicted"/>
<protein>
    <submittedName>
        <fullName evidence="1">Uncharacterized protein</fullName>
    </submittedName>
</protein>
<gene>
    <name evidence="1" type="ORF">H9863_08695</name>
</gene>
<reference evidence="1" key="1">
    <citation type="journal article" date="2021" name="PeerJ">
        <title>Extensive microbial diversity within the chicken gut microbiome revealed by metagenomics and culture.</title>
        <authorList>
            <person name="Gilroy R."/>
            <person name="Ravi A."/>
            <person name="Getino M."/>
            <person name="Pursley I."/>
            <person name="Horton D.L."/>
            <person name="Alikhan N.F."/>
            <person name="Baker D."/>
            <person name="Gharbi K."/>
            <person name="Hall N."/>
            <person name="Watson M."/>
            <person name="Adriaenssens E.M."/>
            <person name="Foster-Nyarko E."/>
            <person name="Jarju S."/>
            <person name="Secka A."/>
            <person name="Antonio M."/>
            <person name="Oren A."/>
            <person name="Chaudhuri R.R."/>
            <person name="La Ragione R."/>
            <person name="Hildebrand F."/>
            <person name="Pallen M.J."/>
        </authorList>
    </citation>
    <scope>NUCLEOTIDE SEQUENCE</scope>
    <source>
        <strain evidence="1">23274</strain>
    </source>
</reference>